<sequence length="127" mass="14582">MVPATSGLSPLRDFHSIEFRPADIPVWLNANRERLHRAPRPLRLRLRCQREKRCRSKVRHKCRPYHRPGSLASGGQDCGRCPLRVQVPQTCFRLPHCLGRFAPCGYSLPPALRRADYRLAPVIVLPL</sequence>
<proteinExistence type="predicted"/>
<reference evidence="1" key="1">
    <citation type="journal article" date="2021" name="PeerJ">
        <title>Extensive microbial diversity within the chicken gut microbiome revealed by metagenomics and culture.</title>
        <authorList>
            <person name="Gilroy R."/>
            <person name="Ravi A."/>
            <person name="Getino M."/>
            <person name="Pursley I."/>
            <person name="Horton D.L."/>
            <person name="Alikhan N.F."/>
            <person name="Baker D."/>
            <person name="Gharbi K."/>
            <person name="Hall N."/>
            <person name="Watson M."/>
            <person name="Adriaenssens E.M."/>
            <person name="Foster-Nyarko E."/>
            <person name="Jarju S."/>
            <person name="Secka A."/>
            <person name="Antonio M."/>
            <person name="Oren A."/>
            <person name="Chaudhuri R.R."/>
            <person name="La Ragione R."/>
            <person name="Hildebrand F."/>
            <person name="Pallen M.J."/>
        </authorList>
    </citation>
    <scope>NUCLEOTIDE SEQUENCE</scope>
    <source>
        <strain evidence="1">B3-3758</strain>
    </source>
</reference>
<reference evidence="1" key="2">
    <citation type="submission" date="2021-04" db="EMBL/GenBank/DDBJ databases">
        <authorList>
            <person name="Gilroy R."/>
        </authorList>
    </citation>
    <scope>NUCLEOTIDE SEQUENCE</scope>
    <source>
        <strain evidence="1">B3-3758</strain>
    </source>
</reference>
<evidence type="ECO:0000313" key="2">
    <source>
        <dbReference type="Proteomes" id="UP000824236"/>
    </source>
</evidence>
<organism evidence="1 2">
    <name type="scientific">Candidatus Bacteroides intestinipullorum</name>
    <dbReference type="NCBI Taxonomy" id="2838471"/>
    <lineage>
        <taxon>Bacteria</taxon>
        <taxon>Pseudomonadati</taxon>
        <taxon>Bacteroidota</taxon>
        <taxon>Bacteroidia</taxon>
        <taxon>Bacteroidales</taxon>
        <taxon>Bacteroidaceae</taxon>
        <taxon>Bacteroides</taxon>
    </lineage>
</organism>
<dbReference type="AlphaFoldDB" id="A0A9E2KH98"/>
<name>A0A9E2KH98_9BACE</name>
<protein>
    <submittedName>
        <fullName evidence="1">Uncharacterized protein</fullName>
    </submittedName>
</protein>
<gene>
    <name evidence="1" type="ORF">H9791_06440</name>
</gene>
<comment type="caution">
    <text evidence="1">The sequence shown here is derived from an EMBL/GenBank/DDBJ whole genome shotgun (WGS) entry which is preliminary data.</text>
</comment>
<accession>A0A9E2KH98</accession>
<dbReference type="Proteomes" id="UP000824236">
    <property type="component" value="Unassembled WGS sequence"/>
</dbReference>
<evidence type="ECO:0000313" key="1">
    <source>
        <dbReference type="EMBL" id="MBU3814136.1"/>
    </source>
</evidence>
<dbReference type="EMBL" id="JAHLFO010000089">
    <property type="protein sequence ID" value="MBU3814136.1"/>
    <property type="molecule type" value="Genomic_DNA"/>
</dbReference>